<sequence length="65" mass="7230">MRSEPHLESATIYQFPVGGRAGFKGMRNAVVTTGPTMTSPKTHIDFDSWYHQQAIADGDKDKPHN</sequence>
<dbReference type="Proteomes" id="UP000035017">
    <property type="component" value="Unassembled WGS sequence"/>
</dbReference>
<accession>A0A0D0L0J1</accession>
<organism evidence="1 2">
    <name type="scientific">Agrobacterium tumefaciens</name>
    <dbReference type="NCBI Taxonomy" id="358"/>
    <lineage>
        <taxon>Bacteria</taxon>
        <taxon>Pseudomonadati</taxon>
        <taxon>Pseudomonadota</taxon>
        <taxon>Alphaproteobacteria</taxon>
        <taxon>Hyphomicrobiales</taxon>
        <taxon>Rhizobiaceae</taxon>
        <taxon>Rhizobium/Agrobacterium group</taxon>
        <taxon>Agrobacterium</taxon>
        <taxon>Agrobacterium tumefaciens complex</taxon>
    </lineage>
</organism>
<proteinExistence type="predicted"/>
<evidence type="ECO:0000313" key="1">
    <source>
        <dbReference type="EMBL" id="KIQ03225.1"/>
    </source>
</evidence>
<name>A0A0D0L0J1_AGRTU</name>
<protein>
    <recommendedName>
        <fullName evidence="3">DUF2735 domain-containing protein</fullName>
    </recommendedName>
</protein>
<dbReference type="AlphaFoldDB" id="A0A0D0L0J1"/>
<reference evidence="1 2" key="1">
    <citation type="submission" date="2014-12" db="EMBL/GenBank/DDBJ databases">
        <title>16Stimator: statistical estimation of ribosomal gene copy numbers from draft genome assemblies.</title>
        <authorList>
            <person name="Perisin M.A."/>
            <person name="Vetter M."/>
            <person name="Gilbert J.A."/>
            <person name="Bergelson J."/>
        </authorList>
    </citation>
    <scope>NUCLEOTIDE SEQUENCE [LARGE SCALE GENOMIC DNA]</scope>
    <source>
        <strain evidence="1 2">MEJ076</strain>
    </source>
</reference>
<gene>
    <name evidence="1" type="ORF">RU07_09910</name>
</gene>
<comment type="caution">
    <text evidence="1">The sequence shown here is derived from an EMBL/GenBank/DDBJ whole genome shotgun (WGS) entry which is preliminary data.</text>
</comment>
<evidence type="ECO:0008006" key="3">
    <source>
        <dbReference type="Google" id="ProtNLM"/>
    </source>
</evidence>
<dbReference type="InterPro" id="IPR021232">
    <property type="entry name" value="DUF2735"/>
</dbReference>
<dbReference type="Pfam" id="PF10931">
    <property type="entry name" value="DUF2735"/>
    <property type="match status" value="1"/>
</dbReference>
<dbReference type="EMBL" id="JXQV01000009">
    <property type="protein sequence ID" value="KIQ03225.1"/>
    <property type="molecule type" value="Genomic_DNA"/>
</dbReference>
<evidence type="ECO:0000313" key="2">
    <source>
        <dbReference type="Proteomes" id="UP000035017"/>
    </source>
</evidence>
<dbReference type="OrthoDB" id="8001436at2"/>